<comment type="caution">
    <text evidence="2">The sequence shown here is derived from an EMBL/GenBank/DDBJ whole genome shotgun (WGS) entry which is preliminary data.</text>
</comment>
<dbReference type="InterPro" id="IPR041698">
    <property type="entry name" value="Methyltransf_25"/>
</dbReference>
<keyword evidence="3" id="KW-1185">Reference proteome</keyword>
<evidence type="ECO:0000259" key="1">
    <source>
        <dbReference type="Pfam" id="PF13649"/>
    </source>
</evidence>
<dbReference type="EC" id="2.1.1.-" evidence="2"/>
<reference evidence="3" key="1">
    <citation type="journal article" date="2019" name="Int. J. Syst. Evol. Microbiol.">
        <title>The Global Catalogue of Microorganisms (GCM) 10K type strain sequencing project: providing services to taxonomists for standard genome sequencing and annotation.</title>
        <authorList>
            <consortium name="The Broad Institute Genomics Platform"/>
            <consortium name="The Broad Institute Genome Sequencing Center for Infectious Disease"/>
            <person name="Wu L."/>
            <person name="Ma J."/>
        </authorList>
    </citation>
    <scope>NUCLEOTIDE SEQUENCE [LARGE SCALE GENOMIC DNA]</scope>
    <source>
        <strain evidence="3">CCUG 62981</strain>
    </source>
</reference>
<proteinExistence type="predicted"/>
<dbReference type="RefSeq" id="WP_371393816.1">
    <property type="nucleotide sequence ID" value="NZ_CP163421.1"/>
</dbReference>
<feature type="domain" description="Methyltransferase" evidence="1">
    <location>
        <begin position="52"/>
        <end position="146"/>
    </location>
</feature>
<accession>A0ABV9N8H2</accession>
<keyword evidence="2" id="KW-0489">Methyltransferase</keyword>
<dbReference type="GO" id="GO:0032259">
    <property type="term" value="P:methylation"/>
    <property type="evidence" value="ECO:0007669"/>
    <property type="project" value="UniProtKB-KW"/>
</dbReference>
<sequence length="322" mass="33926">MSGLQHHWDTYWQGKGGESQAVNAPEMARELAAFWNTHAGATLQGRGRARLLDLACGAGVVALESARAAQARSVGLQIVCMDIALEALLAAREGLSGADIVSVIAGDAGALPFAAGSFDLVFSQFGVEYAGLDALSQAPVVLADGGELAFLCHYKDGAIYAESRRNLRVWDAVETSGLLNLALGLLEAAYSADEGTGSQEGLHACGVAYRQAAEQAGALAQNSDGEAAQNVLRLLGDLAQLIRRRAAYDRDDARGWIRAQARSCAAVRQRLQDMTAAALDTGQVQAVLAVWREQGVNVPDPDALKLGDDTRPGAWLLKASRT</sequence>
<dbReference type="CDD" id="cd02440">
    <property type="entry name" value="AdoMet_MTases"/>
    <property type="match status" value="1"/>
</dbReference>
<gene>
    <name evidence="2" type="ORF">ACFPB0_05055</name>
</gene>
<keyword evidence="2" id="KW-0808">Transferase</keyword>
<dbReference type="InterPro" id="IPR029063">
    <property type="entry name" value="SAM-dependent_MTases_sf"/>
</dbReference>
<evidence type="ECO:0000313" key="2">
    <source>
        <dbReference type="EMBL" id="MFC4724652.1"/>
    </source>
</evidence>
<name>A0ABV9N8H2_9PROT</name>
<dbReference type="SUPFAM" id="SSF53335">
    <property type="entry name" value="S-adenosyl-L-methionine-dependent methyltransferases"/>
    <property type="match status" value="1"/>
</dbReference>
<dbReference type="Gene3D" id="3.40.50.150">
    <property type="entry name" value="Vaccinia Virus protein VP39"/>
    <property type="match status" value="1"/>
</dbReference>
<evidence type="ECO:0000313" key="3">
    <source>
        <dbReference type="Proteomes" id="UP001596024"/>
    </source>
</evidence>
<organism evidence="2 3">
    <name type="scientific">Glycocaulis abyssi</name>
    <dbReference type="NCBI Taxonomy" id="1433403"/>
    <lineage>
        <taxon>Bacteria</taxon>
        <taxon>Pseudomonadati</taxon>
        <taxon>Pseudomonadota</taxon>
        <taxon>Alphaproteobacteria</taxon>
        <taxon>Maricaulales</taxon>
        <taxon>Maricaulaceae</taxon>
        <taxon>Glycocaulis</taxon>
    </lineage>
</organism>
<dbReference type="Pfam" id="PF13649">
    <property type="entry name" value="Methyltransf_25"/>
    <property type="match status" value="1"/>
</dbReference>
<protein>
    <submittedName>
        <fullName evidence="2">Class I SAM-dependent methyltransferase</fullName>
        <ecNumber evidence="2">2.1.1.-</ecNumber>
    </submittedName>
</protein>
<dbReference type="Proteomes" id="UP001596024">
    <property type="component" value="Unassembled WGS sequence"/>
</dbReference>
<dbReference type="GO" id="GO:0008168">
    <property type="term" value="F:methyltransferase activity"/>
    <property type="evidence" value="ECO:0007669"/>
    <property type="project" value="UniProtKB-KW"/>
</dbReference>
<dbReference type="EMBL" id="JBHSGQ010000002">
    <property type="protein sequence ID" value="MFC4724652.1"/>
    <property type="molecule type" value="Genomic_DNA"/>
</dbReference>